<organism evidence="1 2">
    <name type="scientific">Novosphingobium aureum</name>
    <dbReference type="NCBI Taxonomy" id="2792964"/>
    <lineage>
        <taxon>Bacteria</taxon>
        <taxon>Pseudomonadati</taxon>
        <taxon>Pseudomonadota</taxon>
        <taxon>Alphaproteobacteria</taxon>
        <taxon>Sphingomonadales</taxon>
        <taxon>Sphingomonadaceae</taxon>
        <taxon>Novosphingobium</taxon>
    </lineage>
</organism>
<evidence type="ECO:0000313" key="2">
    <source>
        <dbReference type="Proteomes" id="UP000617634"/>
    </source>
</evidence>
<sequence>MPDTAVDLDFAGGKYRFWLPMPQIVAIERGPAAHRHEGYPRSIFTMYEQIGAGLAPTQDGGTVFLGGGSALIGDVRNIILQGLIGGNHGMIDGEEQPVGPTTAARLIEEHVYPVRPISEAMALAWAILHSAIFGIDLKKKDETEAAPKSRSRSAKAK</sequence>
<proteinExistence type="predicted"/>
<dbReference type="RefSeq" id="WP_197162411.1">
    <property type="nucleotide sequence ID" value="NZ_JADZGI010000001.1"/>
</dbReference>
<comment type="caution">
    <text evidence="1">The sequence shown here is derived from an EMBL/GenBank/DDBJ whole genome shotgun (WGS) entry which is preliminary data.</text>
</comment>
<dbReference type="EMBL" id="JADZGI010000001">
    <property type="protein sequence ID" value="MBH0112709.1"/>
    <property type="molecule type" value="Genomic_DNA"/>
</dbReference>
<name>A0A931HC24_9SPHN</name>
<accession>A0A931HC24</accession>
<reference evidence="1" key="1">
    <citation type="submission" date="2020-11" db="EMBL/GenBank/DDBJ databases">
        <title>Novosphingobium aureum sp. nov., a marine bacterium isolated from sediment of a salt flat.</title>
        <authorList>
            <person name="Yoo Y."/>
            <person name="Kim J.-J."/>
        </authorList>
    </citation>
    <scope>NUCLEOTIDE SEQUENCE</scope>
    <source>
        <strain evidence="1">YJ-S2-02</strain>
    </source>
</reference>
<evidence type="ECO:0000313" key="1">
    <source>
        <dbReference type="EMBL" id="MBH0112709.1"/>
    </source>
</evidence>
<gene>
    <name evidence="1" type="ORF">I5E68_07060</name>
</gene>
<dbReference type="Proteomes" id="UP000617634">
    <property type="component" value="Unassembled WGS sequence"/>
</dbReference>
<keyword evidence="2" id="KW-1185">Reference proteome</keyword>
<dbReference type="AlphaFoldDB" id="A0A931HC24"/>
<protein>
    <submittedName>
        <fullName evidence="1">Uncharacterized protein</fullName>
    </submittedName>
</protein>